<evidence type="ECO:0000313" key="3">
    <source>
        <dbReference type="EMBL" id="JAS75986.1"/>
    </source>
</evidence>
<dbReference type="Pfam" id="PF00240">
    <property type="entry name" value="ubiquitin"/>
    <property type="match status" value="1"/>
</dbReference>
<keyword evidence="1" id="KW-1133">Transmembrane helix</keyword>
<evidence type="ECO:0000256" key="1">
    <source>
        <dbReference type="SAM" id="Phobius"/>
    </source>
</evidence>
<name>A0A1B6HMV1_9HEMI</name>
<accession>A0A1B6HMV1</accession>
<dbReference type="GO" id="GO:0036503">
    <property type="term" value="P:ERAD pathway"/>
    <property type="evidence" value="ECO:0007669"/>
    <property type="project" value="InterPro"/>
</dbReference>
<dbReference type="SUPFAM" id="SSF54236">
    <property type="entry name" value="Ubiquitin-like"/>
    <property type="match status" value="1"/>
</dbReference>
<dbReference type="EMBL" id="GECU01031720">
    <property type="protein sequence ID" value="JAS75986.1"/>
    <property type="molecule type" value="Transcribed_RNA"/>
</dbReference>
<feature type="domain" description="Ubiquitin-like" evidence="2">
    <location>
        <begin position="164"/>
        <end position="232"/>
    </location>
</feature>
<feature type="transmembrane region" description="Helical" evidence="1">
    <location>
        <begin position="12"/>
        <end position="30"/>
    </location>
</feature>
<keyword evidence="1" id="KW-0472">Membrane</keyword>
<proteinExistence type="predicted"/>
<keyword evidence="1" id="KW-0812">Transmembrane</keyword>
<gene>
    <name evidence="3" type="ORF">g.11000</name>
</gene>
<evidence type="ECO:0000259" key="2">
    <source>
        <dbReference type="PROSITE" id="PS50053"/>
    </source>
</evidence>
<dbReference type="InterPro" id="IPR000626">
    <property type="entry name" value="Ubiquitin-like_dom"/>
</dbReference>
<sequence length="313" mass="35960">MPVIEGIGDEVVQCFSVVLLVLAVVILWSTKRRENQNVILTLEHTVRNRIDEAITAATSLPEIITNQDASNGMENVFMNHDWLENESESAFARDGVITCSNIEGSELLPVERSLTIDPQPGPSSKEQIPRKKKDQFLIVQSRTPSMREITRNMPELAVRNVDQIRIGLKYLNDDLKFVESNRGDQLQEFKRRHFGTELTAGKRVRLIFNGRILDRDHQTLQEYGLYENCVVHCLVDNSCTLITPNTASSYHQSLDWSLSSILYSLLFLLLTLFWFCRFQYSHLFTLFATVSLIDLTALFVVYMFLLYLASRNY</sequence>
<dbReference type="PROSITE" id="PS50053">
    <property type="entry name" value="UBIQUITIN_2"/>
    <property type="match status" value="1"/>
</dbReference>
<feature type="transmembrane region" description="Helical" evidence="1">
    <location>
        <begin position="261"/>
        <end position="280"/>
    </location>
</feature>
<protein>
    <recommendedName>
        <fullName evidence="2">Ubiquitin-like domain-containing protein</fullName>
    </recommendedName>
</protein>
<organism evidence="3">
    <name type="scientific">Homalodisca liturata</name>
    <dbReference type="NCBI Taxonomy" id="320908"/>
    <lineage>
        <taxon>Eukaryota</taxon>
        <taxon>Metazoa</taxon>
        <taxon>Ecdysozoa</taxon>
        <taxon>Arthropoda</taxon>
        <taxon>Hexapoda</taxon>
        <taxon>Insecta</taxon>
        <taxon>Pterygota</taxon>
        <taxon>Neoptera</taxon>
        <taxon>Paraneoptera</taxon>
        <taxon>Hemiptera</taxon>
        <taxon>Auchenorrhyncha</taxon>
        <taxon>Membracoidea</taxon>
        <taxon>Cicadellidae</taxon>
        <taxon>Cicadellinae</taxon>
        <taxon>Proconiini</taxon>
        <taxon>Homalodisca</taxon>
    </lineage>
</organism>
<dbReference type="PANTHER" id="PTHR14557">
    <property type="entry name" value="PROTEIN C7ORF21"/>
    <property type="match status" value="1"/>
</dbReference>
<reference evidence="3" key="1">
    <citation type="submission" date="2015-11" db="EMBL/GenBank/DDBJ databases">
        <title>De novo transcriptome assembly of four potential Pierce s Disease insect vectors from Arizona vineyards.</title>
        <authorList>
            <person name="Tassone E.E."/>
        </authorList>
    </citation>
    <scope>NUCLEOTIDE SEQUENCE</scope>
</reference>
<dbReference type="CDD" id="cd17057">
    <property type="entry name" value="Ubl_TMUB1_like"/>
    <property type="match status" value="1"/>
</dbReference>
<dbReference type="InterPro" id="IPR040352">
    <property type="entry name" value="TMUB1/2"/>
</dbReference>
<dbReference type="PANTHER" id="PTHR14557:SF5">
    <property type="entry name" value="UBIQUITIN-LIKE DOMAIN-CONTAINING PROTEIN"/>
    <property type="match status" value="1"/>
</dbReference>
<feature type="transmembrane region" description="Helical" evidence="1">
    <location>
        <begin position="286"/>
        <end position="309"/>
    </location>
</feature>
<dbReference type="AlphaFoldDB" id="A0A1B6HMV1"/>
<dbReference type="InterPro" id="IPR029071">
    <property type="entry name" value="Ubiquitin-like_domsf"/>
</dbReference>
<dbReference type="Gene3D" id="3.10.20.90">
    <property type="entry name" value="Phosphatidylinositol 3-kinase Catalytic Subunit, Chain A, domain 1"/>
    <property type="match status" value="1"/>
</dbReference>